<accession>A0ABM6EDU5</accession>
<evidence type="ECO:0000313" key="4">
    <source>
        <dbReference type="Proteomes" id="UP000095607"/>
    </source>
</evidence>
<evidence type="ECO:0000313" key="3">
    <source>
        <dbReference type="EMBL" id="AOV05865.1"/>
    </source>
</evidence>
<organism evidence="3 4">
    <name type="scientific">Delftia tsuruhatensis</name>
    <dbReference type="NCBI Taxonomy" id="180282"/>
    <lineage>
        <taxon>Bacteria</taxon>
        <taxon>Pseudomonadati</taxon>
        <taxon>Pseudomonadota</taxon>
        <taxon>Betaproteobacteria</taxon>
        <taxon>Burkholderiales</taxon>
        <taxon>Comamonadaceae</taxon>
        <taxon>Delftia</taxon>
    </lineage>
</organism>
<dbReference type="InterPro" id="IPR006516">
    <property type="entry name" value="G2P"/>
</dbReference>
<protein>
    <submittedName>
        <fullName evidence="3">DNA replication protein</fullName>
    </submittedName>
</protein>
<dbReference type="Pfam" id="PF05144">
    <property type="entry name" value="Phage_CRI"/>
    <property type="match status" value="1"/>
</dbReference>
<feature type="domain" description="Replication-associated protein G2P N-terminal" evidence="1">
    <location>
        <begin position="26"/>
        <end position="247"/>
    </location>
</feature>
<dbReference type="Proteomes" id="UP000095607">
    <property type="component" value="Chromosome"/>
</dbReference>
<gene>
    <name evidence="3" type="ORF">BI380_09460</name>
</gene>
<feature type="domain" description="Replication-associated protein G2P C-terminal" evidence="2">
    <location>
        <begin position="278"/>
        <end position="349"/>
    </location>
</feature>
<proteinExistence type="predicted"/>
<name>A0ABM6EDU5_9BURK</name>
<evidence type="ECO:0000259" key="1">
    <source>
        <dbReference type="Pfam" id="PF05144"/>
    </source>
</evidence>
<sequence>MTKAQLVGFCDWLSIYQRHACGGLPQISDGAFMRIDSDGQVESITLKKSRIEGSFETAVFVRCDGETVWFEGNVSKWGRTDNVFGYSFMQCLQIINRLLLSLGLPPFTEGEKFITNFKGEPRTCWTGAVVTRVDVTQNWSVGGKENAYHFMRYLQSQQASRLKTGTYGDGETVDFGRGSRRVYFKAYLKGPELRRHAGRVADSSTFEKAPVDPYVLQLADWCDAVGLVRVEMTFKATKLHDMGCHFLGGFDMKQIEMEFEQRCEVLTRACADVDELSELPKALLSTYRMWQAGDDLTTKLSRATFYRHRRELLPYGVDIAIKSNVVPLKTRTRVIKLGPVSMPDWYELPPPERNRNGTHG</sequence>
<dbReference type="InterPro" id="IPR022688">
    <property type="entry name" value="G2P_C"/>
</dbReference>
<reference evidence="3 4" key="1">
    <citation type="submission" date="2016-09" db="EMBL/GenBank/DDBJ databases">
        <title>Complete genome sequence of Deltia acidovorans CM13 isolated from murine proximal colonic tissue.</title>
        <authorList>
            <person name="Saffarian A."/>
        </authorList>
    </citation>
    <scope>NUCLEOTIDE SEQUENCE [LARGE SCALE GENOMIC DNA]</scope>
    <source>
        <strain evidence="3 4">CM13</strain>
    </source>
</reference>
<dbReference type="NCBIfam" id="TIGR01629">
    <property type="entry name" value="rep_II_X"/>
    <property type="match status" value="1"/>
</dbReference>
<dbReference type="EMBL" id="CP017420">
    <property type="protein sequence ID" value="AOV05865.1"/>
    <property type="molecule type" value="Genomic_DNA"/>
</dbReference>
<dbReference type="Pfam" id="PF05155">
    <property type="entry name" value="G2P_X_C"/>
    <property type="match status" value="1"/>
</dbReference>
<keyword evidence="4" id="KW-1185">Reference proteome</keyword>
<dbReference type="InterPro" id="IPR022686">
    <property type="entry name" value="G2P_N"/>
</dbReference>
<evidence type="ECO:0000259" key="2">
    <source>
        <dbReference type="Pfam" id="PF05155"/>
    </source>
</evidence>